<keyword evidence="4" id="KW-0479">Metal-binding</keyword>
<dbReference type="InterPro" id="IPR039261">
    <property type="entry name" value="FNR_nucleotide-bd"/>
</dbReference>
<evidence type="ECO:0000259" key="9">
    <source>
        <dbReference type="PROSITE" id="PS51384"/>
    </source>
</evidence>
<dbReference type="EMBL" id="CP018076">
    <property type="protein sequence ID" value="APE42114.1"/>
    <property type="molecule type" value="Genomic_DNA"/>
</dbReference>
<dbReference type="Pfam" id="PF00175">
    <property type="entry name" value="NAD_binding_1"/>
    <property type="match status" value="1"/>
</dbReference>
<dbReference type="PANTHER" id="PTHR47354">
    <property type="entry name" value="NADH OXIDOREDUCTASE HCR"/>
    <property type="match status" value="1"/>
</dbReference>
<accession>A0A1J0WCS3</accession>
<evidence type="ECO:0000256" key="2">
    <source>
        <dbReference type="ARBA" id="ARBA00022630"/>
    </source>
</evidence>
<keyword evidence="5" id="KW-0274">FAD</keyword>
<name>A0A1J0WCS3_9RHOB</name>
<evidence type="ECO:0000256" key="5">
    <source>
        <dbReference type="ARBA" id="ARBA00022827"/>
    </source>
</evidence>
<dbReference type="KEGG" id="suam:BOO69_00845"/>
<dbReference type="SUPFAM" id="SSF63380">
    <property type="entry name" value="Riboflavin synthase domain-like"/>
    <property type="match status" value="1"/>
</dbReference>
<organism evidence="10 11">
    <name type="scientific">Sulfitobacter alexandrii</name>
    <dbReference type="NCBI Taxonomy" id="1917485"/>
    <lineage>
        <taxon>Bacteria</taxon>
        <taxon>Pseudomonadati</taxon>
        <taxon>Pseudomonadota</taxon>
        <taxon>Alphaproteobacteria</taxon>
        <taxon>Rhodobacterales</taxon>
        <taxon>Roseobacteraceae</taxon>
        <taxon>Sulfitobacter</taxon>
    </lineage>
</organism>
<dbReference type="PRINTS" id="PR00410">
    <property type="entry name" value="PHEHYDRXLASE"/>
</dbReference>
<evidence type="ECO:0000256" key="8">
    <source>
        <dbReference type="ARBA" id="ARBA00023014"/>
    </source>
</evidence>
<keyword evidence="6" id="KW-0560">Oxidoreductase</keyword>
<dbReference type="RefSeq" id="WP_071969437.1">
    <property type="nucleotide sequence ID" value="NZ_CP018076.1"/>
</dbReference>
<evidence type="ECO:0000256" key="7">
    <source>
        <dbReference type="ARBA" id="ARBA00023004"/>
    </source>
</evidence>
<evidence type="ECO:0000256" key="3">
    <source>
        <dbReference type="ARBA" id="ARBA00022714"/>
    </source>
</evidence>
<evidence type="ECO:0000256" key="4">
    <source>
        <dbReference type="ARBA" id="ARBA00022723"/>
    </source>
</evidence>
<protein>
    <submittedName>
        <fullName evidence="10">Flavodoxin reductase</fullName>
    </submittedName>
</protein>
<dbReference type="InterPro" id="IPR008333">
    <property type="entry name" value="Cbr1-like_FAD-bd_dom"/>
</dbReference>
<feature type="domain" description="FAD-binding FR-type" evidence="9">
    <location>
        <begin position="1"/>
        <end position="101"/>
    </location>
</feature>
<sequence length="223" mass="24902">MADRIILKDLKPVTHDTHHYTFSRPEGLSFEPGQAAELAIDRDEWRDEGRPFTFVSQPEDDDIEFVIKSYPDHDGVTEKLAQLKPGAELTLDGPFGAITDHGPGTFIAAGAGITPFISILRKHRREGTMDGCTLLFANKTEADIILRGEWEAMKGLRAEFILSDEKVDGLHHGKIDKSILEELVTDFDQTFYLCGPQEFVDDVRDALKDLGAKESSIVTEEGW</sequence>
<dbReference type="InterPro" id="IPR050415">
    <property type="entry name" value="MRET"/>
</dbReference>
<gene>
    <name evidence="10" type="ORF">BOO69_00845</name>
</gene>
<dbReference type="InterPro" id="IPR017927">
    <property type="entry name" value="FAD-bd_FR_type"/>
</dbReference>
<dbReference type="GO" id="GO:0051537">
    <property type="term" value="F:2 iron, 2 sulfur cluster binding"/>
    <property type="evidence" value="ECO:0007669"/>
    <property type="project" value="UniProtKB-KW"/>
</dbReference>
<dbReference type="InterPro" id="IPR017938">
    <property type="entry name" value="Riboflavin_synthase-like_b-brl"/>
</dbReference>
<dbReference type="AlphaFoldDB" id="A0A1J0WCS3"/>
<dbReference type="OrthoDB" id="9792185at2"/>
<dbReference type="GO" id="GO:0046872">
    <property type="term" value="F:metal ion binding"/>
    <property type="evidence" value="ECO:0007669"/>
    <property type="project" value="UniProtKB-KW"/>
</dbReference>
<dbReference type="CDD" id="cd06196">
    <property type="entry name" value="FNR_like_1"/>
    <property type="match status" value="1"/>
</dbReference>
<dbReference type="GO" id="GO:0050660">
    <property type="term" value="F:flavin adenine dinucleotide binding"/>
    <property type="evidence" value="ECO:0007669"/>
    <property type="project" value="TreeGrafter"/>
</dbReference>
<keyword evidence="3" id="KW-0001">2Fe-2S</keyword>
<reference evidence="10 11" key="1">
    <citation type="submission" date="2016-11" db="EMBL/GenBank/DDBJ databases">
        <title>Complete genome sequence of Sulfitobacter sp. AM1-D1, a toxic bacteria associated with marine dinoflagellate Alexandrium minutum in East China Sea.</title>
        <authorList>
            <person name="Yang Q."/>
            <person name="Zhang X."/>
            <person name="Tian X."/>
        </authorList>
    </citation>
    <scope>NUCLEOTIDE SEQUENCE [LARGE SCALE GENOMIC DNA]</scope>
    <source>
        <strain evidence="10 11">AM1-D1</strain>
    </source>
</reference>
<evidence type="ECO:0000313" key="10">
    <source>
        <dbReference type="EMBL" id="APE42114.1"/>
    </source>
</evidence>
<dbReference type="PANTHER" id="PTHR47354:SF8">
    <property type="entry name" value="1,2-PHENYLACETYL-COA EPOXIDASE, SUBUNIT E"/>
    <property type="match status" value="1"/>
</dbReference>
<comment type="cofactor">
    <cofactor evidence="1">
        <name>FAD</name>
        <dbReference type="ChEBI" id="CHEBI:57692"/>
    </cofactor>
</comment>
<evidence type="ECO:0000256" key="6">
    <source>
        <dbReference type="ARBA" id="ARBA00023002"/>
    </source>
</evidence>
<dbReference type="Pfam" id="PF00970">
    <property type="entry name" value="FAD_binding_6"/>
    <property type="match status" value="1"/>
</dbReference>
<proteinExistence type="predicted"/>
<keyword evidence="7" id="KW-0408">Iron</keyword>
<keyword evidence="2" id="KW-0285">Flavoprotein</keyword>
<keyword evidence="8" id="KW-0411">Iron-sulfur</keyword>
<evidence type="ECO:0000256" key="1">
    <source>
        <dbReference type="ARBA" id="ARBA00001974"/>
    </source>
</evidence>
<evidence type="ECO:0000313" key="11">
    <source>
        <dbReference type="Proteomes" id="UP000181897"/>
    </source>
</evidence>
<keyword evidence="11" id="KW-1185">Reference proteome</keyword>
<dbReference type="GO" id="GO:0016491">
    <property type="term" value="F:oxidoreductase activity"/>
    <property type="evidence" value="ECO:0007669"/>
    <property type="project" value="UniProtKB-KW"/>
</dbReference>
<dbReference type="PROSITE" id="PS51384">
    <property type="entry name" value="FAD_FR"/>
    <property type="match status" value="1"/>
</dbReference>
<dbReference type="Gene3D" id="3.40.50.80">
    <property type="entry name" value="Nucleotide-binding domain of ferredoxin-NADP reductase (FNR) module"/>
    <property type="match status" value="1"/>
</dbReference>
<dbReference type="STRING" id="1917485.BOO69_00845"/>
<dbReference type="InterPro" id="IPR001433">
    <property type="entry name" value="OxRdtase_FAD/NAD-bd"/>
</dbReference>
<dbReference type="Gene3D" id="2.40.30.10">
    <property type="entry name" value="Translation factors"/>
    <property type="match status" value="1"/>
</dbReference>
<dbReference type="SUPFAM" id="SSF52343">
    <property type="entry name" value="Ferredoxin reductase-like, C-terminal NADP-linked domain"/>
    <property type="match status" value="1"/>
</dbReference>
<dbReference type="Proteomes" id="UP000181897">
    <property type="component" value="Chromosome"/>
</dbReference>